<evidence type="ECO:0000313" key="1">
    <source>
        <dbReference type="EMBL" id="SVD32404.1"/>
    </source>
</evidence>
<dbReference type="AlphaFoldDB" id="A0A382UDS0"/>
<reference evidence="1" key="1">
    <citation type="submission" date="2018-05" db="EMBL/GenBank/DDBJ databases">
        <authorList>
            <person name="Lanie J.A."/>
            <person name="Ng W.-L."/>
            <person name="Kazmierczak K.M."/>
            <person name="Andrzejewski T.M."/>
            <person name="Davidsen T.M."/>
            <person name="Wayne K.J."/>
            <person name="Tettelin H."/>
            <person name="Glass J.I."/>
            <person name="Rusch D."/>
            <person name="Podicherti R."/>
            <person name="Tsui H.-C.T."/>
            <person name="Winkler M.E."/>
        </authorList>
    </citation>
    <scope>NUCLEOTIDE SEQUENCE</scope>
</reference>
<proteinExistence type="predicted"/>
<dbReference type="EMBL" id="UINC01143462">
    <property type="protein sequence ID" value="SVD32404.1"/>
    <property type="molecule type" value="Genomic_DNA"/>
</dbReference>
<gene>
    <name evidence="1" type="ORF">METZ01_LOCUS385258</name>
</gene>
<evidence type="ECO:0008006" key="2">
    <source>
        <dbReference type="Google" id="ProtNLM"/>
    </source>
</evidence>
<dbReference type="InterPro" id="IPR013783">
    <property type="entry name" value="Ig-like_fold"/>
</dbReference>
<organism evidence="1">
    <name type="scientific">marine metagenome</name>
    <dbReference type="NCBI Taxonomy" id="408172"/>
    <lineage>
        <taxon>unclassified sequences</taxon>
        <taxon>metagenomes</taxon>
        <taxon>ecological metagenomes</taxon>
    </lineage>
</organism>
<protein>
    <recommendedName>
        <fullName evidence="2">Bacterial Ig-like domain-containing protein</fullName>
    </recommendedName>
</protein>
<accession>A0A382UDS0</accession>
<name>A0A382UDS0_9ZZZZ</name>
<feature type="non-terminal residue" evidence="1">
    <location>
        <position position="294"/>
    </location>
</feature>
<dbReference type="Gene3D" id="2.60.40.10">
    <property type="entry name" value="Immunoglobulins"/>
    <property type="match status" value="2"/>
</dbReference>
<feature type="non-terminal residue" evidence="1">
    <location>
        <position position="1"/>
    </location>
</feature>
<sequence length="294" mass="29344">GTANDDFNTNTAAQTLTATLSAAIAADDILQISVNDGSSWANDDHNTAAGTGLSTSITLVAGGGEFHIRITDDAGNSGTASETAYTLDTTAPTISFSSVDISADTGTSSGDFNTKTAAQDLTATLSAAMASDDILKVSVDAGNSWSTVTTDVTGSPDVNLDTAITLAGSSSIHLQITDDAGNAGTADTTSYTLDTTAPTITYASVDISDDTGTAADDFNTKTAAQTLTATLSAAIASDDILQVSVNNGGAWTNDDHNTAAGTSLSTAMTLVAGGAEFHIRITDDAGNSGTASET</sequence>